<dbReference type="SUPFAM" id="SSF75217">
    <property type="entry name" value="alpha/beta knot"/>
    <property type="match status" value="1"/>
</dbReference>
<dbReference type="AlphaFoldDB" id="A0A6U3T814"/>
<name>A0A6U3T814_9STRA</name>
<reference evidence="4" key="1">
    <citation type="submission" date="2021-01" db="EMBL/GenBank/DDBJ databases">
        <authorList>
            <person name="Corre E."/>
            <person name="Pelletier E."/>
            <person name="Niang G."/>
            <person name="Scheremetjew M."/>
            <person name="Finn R."/>
            <person name="Kale V."/>
            <person name="Holt S."/>
            <person name="Cochrane G."/>
            <person name="Meng A."/>
            <person name="Brown T."/>
            <person name="Cohen L."/>
        </authorList>
    </citation>
    <scope>NUCLEOTIDE SEQUENCE</scope>
    <source>
        <strain evidence="4">SM1012Den-03</strain>
    </source>
</reference>
<protein>
    <recommendedName>
        <fullName evidence="3">tRNA/rRNA methyltransferase SpoU type domain-containing protein</fullName>
    </recommendedName>
</protein>
<dbReference type="InterPro" id="IPR029026">
    <property type="entry name" value="tRNA_m1G_MTases_N"/>
</dbReference>
<evidence type="ECO:0000313" key="5">
    <source>
        <dbReference type="EMBL" id="CAD9577835.1"/>
    </source>
</evidence>
<dbReference type="GO" id="GO:0008173">
    <property type="term" value="F:RNA methyltransferase activity"/>
    <property type="evidence" value="ECO:0007669"/>
    <property type="project" value="InterPro"/>
</dbReference>
<keyword evidence="1" id="KW-0489">Methyltransferase</keyword>
<evidence type="ECO:0000259" key="3">
    <source>
        <dbReference type="Pfam" id="PF00588"/>
    </source>
</evidence>
<dbReference type="Pfam" id="PF00588">
    <property type="entry name" value="SpoU_methylase"/>
    <property type="match status" value="1"/>
</dbReference>
<dbReference type="EMBL" id="HBGZ01003902">
    <property type="protein sequence ID" value="CAD9577835.1"/>
    <property type="molecule type" value="Transcribed_RNA"/>
</dbReference>
<proteinExistence type="predicted"/>
<evidence type="ECO:0000256" key="2">
    <source>
        <dbReference type="ARBA" id="ARBA00022679"/>
    </source>
</evidence>
<organism evidence="4">
    <name type="scientific">Skeletonema marinoi</name>
    <dbReference type="NCBI Taxonomy" id="267567"/>
    <lineage>
        <taxon>Eukaryota</taxon>
        <taxon>Sar</taxon>
        <taxon>Stramenopiles</taxon>
        <taxon>Ochrophyta</taxon>
        <taxon>Bacillariophyta</taxon>
        <taxon>Coscinodiscophyceae</taxon>
        <taxon>Thalassiosirophycidae</taxon>
        <taxon>Thalassiosirales</taxon>
        <taxon>Skeletonemataceae</taxon>
        <taxon>Skeletonema</taxon>
        <taxon>Skeletonema marinoi-dohrnii complex</taxon>
    </lineage>
</organism>
<dbReference type="Gene3D" id="3.40.1280.10">
    <property type="match status" value="1"/>
</dbReference>
<sequence length="213" mass="23464">MPHHHSCKKPKPYLIITNISKRQNVRNLIQIGASFGVTTIFVVGQKSFNFDATNNDDGNNKSSSSDLPTAMIDGIRRGKMTIIRFDKLEECVAHIKSLPCCETEEQQVEDVDNNSIQKSNNSKKPTIQIIGVEIDPSSVNLENEPFINSTAFMMGNEGQGMTKKQMSVCDGFVRISQYGGGTASLNVSVAAGLVLHRFFHWSRGDDVVVGQQT</sequence>
<dbReference type="GO" id="GO:0006396">
    <property type="term" value="P:RNA processing"/>
    <property type="evidence" value="ECO:0007669"/>
    <property type="project" value="InterPro"/>
</dbReference>
<dbReference type="InterPro" id="IPR001537">
    <property type="entry name" value="SpoU_MeTrfase"/>
</dbReference>
<keyword evidence="2" id="KW-0808">Transferase</keyword>
<dbReference type="InterPro" id="IPR051259">
    <property type="entry name" value="rRNA_Methyltransferase"/>
</dbReference>
<evidence type="ECO:0000256" key="1">
    <source>
        <dbReference type="ARBA" id="ARBA00022603"/>
    </source>
</evidence>
<gene>
    <name evidence="4" type="ORF">SMAR0320_LOCUS2653</name>
    <name evidence="5" type="ORF">SMAR0320_LOCUS2654</name>
</gene>
<dbReference type="GO" id="GO:0003723">
    <property type="term" value="F:RNA binding"/>
    <property type="evidence" value="ECO:0007669"/>
    <property type="project" value="InterPro"/>
</dbReference>
<dbReference type="PANTHER" id="PTHR43191">
    <property type="entry name" value="RRNA METHYLTRANSFERASE 3"/>
    <property type="match status" value="1"/>
</dbReference>
<accession>A0A6U3T814</accession>
<evidence type="ECO:0000313" key="4">
    <source>
        <dbReference type="EMBL" id="CAD9577831.1"/>
    </source>
</evidence>
<dbReference type="EMBL" id="HBGZ01003901">
    <property type="protein sequence ID" value="CAD9577831.1"/>
    <property type="molecule type" value="Transcribed_RNA"/>
</dbReference>
<feature type="domain" description="tRNA/rRNA methyltransferase SpoU type" evidence="3">
    <location>
        <begin position="118"/>
        <end position="196"/>
    </location>
</feature>
<dbReference type="InterPro" id="IPR029028">
    <property type="entry name" value="Alpha/beta_knot_MTases"/>
</dbReference>
<dbReference type="GO" id="GO:0032259">
    <property type="term" value="P:methylation"/>
    <property type="evidence" value="ECO:0007669"/>
    <property type="project" value="UniProtKB-KW"/>
</dbReference>
<dbReference type="PANTHER" id="PTHR43191:SF7">
    <property type="entry name" value="OBP33PEP LIKE PROTEIN"/>
    <property type="match status" value="1"/>
</dbReference>